<evidence type="ECO:0000313" key="4">
    <source>
        <dbReference type="EMBL" id="KOO25137.1"/>
    </source>
</evidence>
<name>A0A0M0JFJ2_9EUKA</name>
<reference evidence="5" key="1">
    <citation type="journal article" date="2015" name="PLoS Genet.">
        <title>Genome Sequence and Transcriptome Analyses of Chrysochromulina tobin: Metabolic Tools for Enhanced Algal Fitness in the Prominent Order Prymnesiales (Haptophyceae).</title>
        <authorList>
            <person name="Hovde B.T."/>
            <person name="Deodato C.R."/>
            <person name="Hunsperger H.M."/>
            <person name="Ryken S.A."/>
            <person name="Yost W."/>
            <person name="Jha R.K."/>
            <person name="Patterson J."/>
            <person name="Monnat R.J. Jr."/>
            <person name="Barlow S.B."/>
            <person name="Starkenburg S.R."/>
            <person name="Cattolico R.A."/>
        </authorList>
    </citation>
    <scope>NUCLEOTIDE SEQUENCE</scope>
    <source>
        <strain evidence="5">CCMP291</strain>
    </source>
</reference>
<evidence type="ECO:0000256" key="3">
    <source>
        <dbReference type="SAM" id="Phobius"/>
    </source>
</evidence>
<dbReference type="Proteomes" id="UP000037460">
    <property type="component" value="Unassembled WGS sequence"/>
</dbReference>
<feature type="transmembrane region" description="Helical" evidence="3">
    <location>
        <begin position="96"/>
        <end position="117"/>
    </location>
</feature>
<keyword evidence="3" id="KW-0812">Transmembrane</keyword>
<evidence type="ECO:0000313" key="5">
    <source>
        <dbReference type="Proteomes" id="UP000037460"/>
    </source>
</evidence>
<evidence type="ECO:0000256" key="2">
    <source>
        <dbReference type="SAM" id="MobiDB-lite"/>
    </source>
</evidence>
<dbReference type="PRINTS" id="PR00080">
    <property type="entry name" value="SDRFAMILY"/>
</dbReference>
<dbReference type="FunFam" id="3.40.50.720:FF:000084">
    <property type="entry name" value="Short-chain dehydrogenase reductase"/>
    <property type="match status" value="1"/>
</dbReference>
<dbReference type="InterPro" id="IPR036291">
    <property type="entry name" value="NAD(P)-bd_dom_sf"/>
</dbReference>
<gene>
    <name evidence="4" type="ORF">Ctob_003824</name>
</gene>
<dbReference type="PANTHER" id="PTHR42898">
    <property type="entry name" value="TROPINONE REDUCTASE"/>
    <property type="match status" value="1"/>
</dbReference>
<sequence>MAAVLVLESTEMLTASPPAPSPPVPVLESSTEVLTASPPAPSPPLPVLESSTKVLTASPPAAPSPPPINNGVFRSDLLTAYEALRSPDGLIGKADLMALLIGGVLAAAVLFLTLLTWRRTCGRLRLRCQSCLAVGFAAPDDVEGAELLYSGLPRSDGLAAGAPPDWKAPPAVEWSLSGKVALVTGGSKGLGRAIVEELLKHGCEVLTCARDLTPLAALVSSEPRCVAVQADVATAEGRQKLLALIARRYSGNLDILVNNVGTNLRRTSASHEYTDAEYDLVHTTNQSSAFHLTRQCYAALKKRKGSVVNVSSVSGSMVDNTGAPYAMTKAALEQMTRYLACEWGPDGVRVNAVAPWFISTPLTEPFLRDSSFHAAVKRVTPLGRVGEPHEVACVVAFLAMPAAGYITGQVLGIDGAMMQEGFRYESAH</sequence>
<keyword evidence="3" id="KW-0472">Membrane</keyword>
<dbReference type="GO" id="GO:0016491">
    <property type="term" value="F:oxidoreductase activity"/>
    <property type="evidence" value="ECO:0007669"/>
    <property type="project" value="UniProtKB-KW"/>
</dbReference>
<dbReference type="PANTHER" id="PTHR42898:SF6">
    <property type="entry name" value="NADP-DEPENDENT MANNITOL DEHYDROGENASE"/>
    <property type="match status" value="1"/>
</dbReference>
<comment type="caution">
    <text evidence="4">The sequence shown here is derived from an EMBL/GenBank/DDBJ whole genome shotgun (WGS) entry which is preliminary data.</text>
</comment>
<accession>A0A0M0JFJ2</accession>
<dbReference type="InterPro" id="IPR045000">
    <property type="entry name" value="TR"/>
</dbReference>
<dbReference type="AlphaFoldDB" id="A0A0M0JFJ2"/>
<keyword evidence="1" id="KW-0560">Oxidoreductase</keyword>
<keyword evidence="3" id="KW-1133">Transmembrane helix</keyword>
<evidence type="ECO:0000256" key="1">
    <source>
        <dbReference type="ARBA" id="ARBA00023002"/>
    </source>
</evidence>
<dbReference type="OrthoDB" id="417891at2759"/>
<keyword evidence="5" id="KW-1185">Reference proteome</keyword>
<dbReference type="EMBL" id="JWZX01003015">
    <property type="protein sequence ID" value="KOO25137.1"/>
    <property type="molecule type" value="Genomic_DNA"/>
</dbReference>
<organism evidence="4 5">
    <name type="scientific">Chrysochromulina tobinii</name>
    <dbReference type="NCBI Taxonomy" id="1460289"/>
    <lineage>
        <taxon>Eukaryota</taxon>
        <taxon>Haptista</taxon>
        <taxon>Haptophyta</taxon>
        <taxon>Prymnesiophyceae</taxon>
        <taxon>Prymnesiales</taxon>
        <taxon>Chrysochromulinaceae</taxon>
        <taxon>Chrysochromulina</taxon>
    </lineage>
</organism>
<dbReference type="SUPFAM" id="SSF51735">
    <property type="entry name" value="NAD(P)-binding Rossmann-fold domains"/>
    <property type="match status" value="1"/>
</dbReference>
<dbReference type="Gene3D" id="3.40.50.720">
    <property type="entry name" value="NAD(P)-binding Rossmann-like Domain"/>
    <property type="match status" value="1"/>
</dbReference>
<dbReference type="Pfam" id="PF13561">
    <property type="entry name" value="adh_short_C2"/>
    <property type="match status" value="1"/>
</dbReference>
<protein>
    <submittedName>
        <fullName evidence="4">Tropinone reductase</fullName>
    </submittedName>
</protein>
<proteinExistence type="predicted"/>
<dbReference type="InterPro" id="IPR002347">
    <property type="entry name" value="SDR_fam"/>
</dbReference>
<feature type="region of interest" description="Disordered" evidence="2">
    <location>
        <begin position="10"/>
        <end position="48"/>
    </location>
</feature>
<feature type="compositionally biased region" description="Low complexity" evidence="2">
    <location>
        <begin position="26"/>
        <end position="37"/>
    </location>
</feature>
<dbReference type="PRINTS" id="PR00081">
    <property type="entry name" value="GDHRDH"/>
</dbReference>